<comment type="caution">
    <text evidence="1">The sequence shown here is derived from an EMBL/GenBank/DDBJ whole genome shotgun (WGS) entry which is preliminary data.</text>
</comment>
<organism evidence="1 2">
    <name type="scientific">Rhipicephalus microplus</name>
    <name type="common">Cattle tick</name>
    <name type="synonym">Boophilus microplus</name>
    <dbReference type="NCBI Taxonomy" id="6941"/>
    <lineage>
        <taxon>Eukaryota</taxon>
        <taxon>Metazoa</taxon>
        <taxon>Ecdysozoa</taxon>
        <taxon>Arthropoda</taxon>
        <taxon>Chelicerata</taxon>
        <taxon>Arachnida</taxon>
        <taxon>Acari</taxon>
        <taxon>Parasitiformes</taxon>
        <taxon>Ixodida</taxon>
        <taxon>Ixodoidea</taxon>
        <taxon>Ixodidae</taxon>
        <taxon>Rhipicephalinae</taxon>
        <taxon>Rhipicephalus</taxon>
        <taxon>Boophilus</taxon>
    </lineage>
</organism>
<proteinExistence type="predicted"/>
<evidence type="ECO:0000313" key="1">
    <source>
        <dbReference type="EMBL" id="KAH8027649.1"/>
    </source>
</evidence>
<dbReference type="Proteomes" id="UP000821866">
    <property type="component" value="Chromosome 4"/>
</dbReference>
<accession>A0A9J6E0M6</accession>
<name>A0A9J6E0M6_RHIMP</name>
<reference evidence="1" key="2">
    <citation type="submission" date="2021-09" db="EMBL/GenBank/DDBJ databases">
        <authorList>
            <person name="Jia N."/>
            <person name="Wang J."/>
            <person name="Shi W."/>
            <person name="Du L."/>
            <person name="Sun Y."/>
            <person name="Zhan W."/>
            <person name="Jiang J."/>
            <person name="Wang Q."/>
            <person name="Zhang B."/>
            <person name="Ji P."/>
            <person name="Sakyi L.B."/>
            <person name="Cui X."/>
            <person name="Yuan T."/>
            <person name="Jiang B."/>
            <person name="Yang W."/>
            <person name="Lam T.T.-Y."/>
            <person name="Chang Q."/>
            <person name="Ding S."/>
            <person name="Wang X."/>
            <person name="Zhu J."/>
            <person name="Ruan X."/>
            <person name="Zhao L."/>
            <person name="Wei J."/>
            <person name="Que T."/>
            <person name="Du C."/>
            <person name="Cheng J."/>
            <person name="Dai P."/>
            <person name="Han X."/>
            <person name="Huang E."/>
            <person name="Gao Y."/>
            <person name="Liu J."/>
            <person name="Shao H."/>
            <person name="Ye R."/>
            <person name="Li L."/>
            <person name="Wei W."/>
            <person name="Wang X."/>
            <person name="Wang C."/>
            <person name="Huo Q."/>
            <person name="Li W."/>
            <person name="Guo W."/>
            <person name="Chen H."/>
            <person name="Chen S."/>
            <person name="Zhou L."/>
            <person name="Zhou L."/>
            <person name="Ni X."/>
            <person name="Tian J."/>
            <person name="Zhou Y."/>
            <person name="Sheng Y."/>
            <person name="Liu T."/>
            <person name="Pan Y."/>
            <person name="Xia L."/>
            <person name="Li J."/>
            <person name="Zhao F."/>
            <person name="Cao W."/>
        </authorList>
    </citation>
    <scope>NUCLEOTIDE SEQUENCE</scope>
    <source>
        <strain evidence="1">Rmic-2018</strain>
        <tissue evidence="1">Larvae</tissue>
    </source>
</reference>
<keyword evidence="2" id="KW-1185">Reference proteome</keyword>
<protein>
    <submittedName>
        <fullName evidence="1">Uncharacterized protein</fullName>
    </submittedName>
</protein>
<gene>
    <name evidence="1" type="ORF">HPB51_007199</name>
</gene>
<dbReference type="EMBL" id="JABSTU010000006">
    <property type="protein sequence ID" value="KAH8027649.1"/>
    <property type="molecule type" value="Genomic_DNA"/>
</dbReference>
<dbReference type="AlphaFoldDB" id="A0A9J6E0M6"/>
<evidence type="ECO:0000313" key="2">
    <source>
        <dbReference type="Proteomes" id="UP000821866"/>
    </source>
</evidence>
<reference evidence="1" key="1">
    <citation type="journal article" date="2020" name="Cell">
        <title>Large-Scale Comparative Analyses of Tick Genomes Elucidate Their Genetic Diversity and Vector Capacities.</title>
        <authorList>
            <consortium name="Tick Genome and Microbiome Consortium (TIGMIC)"/>
            <person name="Jia N."/>
            <person name="Wang J."/>
            <person name="Shi W."/>
            <person name="Du L."/>
            <person name="Sun Y."/>
            <person name="Zhan W."/>
            <person name="Jiang J.F."/>
            <person name="Wang Q."/>
            <person name="Zhang B."/>
            <person name="Ji P."/>
            <person name="Bell-Sakyi L."/>
            <person name="Cui X.M."/>
            <person name="Yuan T.T."/>
            <person name="Jiang B.G."/>
            <person name="Yang W.F."/>
            <person name="Lam T.T."/>
            <person name="Chang Q.C."/>
            <person name="Ding S.J."/>
            <person name="Wang X.J."/>
            <person name="Zhu J.G."/>
            <person name="Ruan X.D."/>
            <person name="Zhao L."/>
            <person name="Wei J.T."/>
            <person name="Ye R.Z."/>
            <person name="Que T.C."/>
            <person name="Du C.H."/>
            <person name="Zhou Y.H."/>
            <person name="Cheng J.X."/>
            <person name="Dai P.F."/>
            <person name="Guo W.B."/>
            <person name="Han X.H."/>
            <person name="Huang E.J."/>
            <person name="Li L.F."/>
            <person name="Wei W."/>
            <person name="Gao Y.C."/>
            <person name="Liu J.Z."/>
            <person name="Shao H.Z."/>
            <person name="Wang X."/>
            <person name="Wang C.C."/>
            <person name="Yang T.C."/>
            <person name="Huo Q.B."/>
            <person name="Li W."/>
            <person name="Chen H.Y."/>
            <person name="Chen S.E."/>
            <person name="Zhou L.G."/>
            <person name="Ni X.B."/>
            <person name="Tian J.H."/>
            <person name="Sheng Y."/>
            <person name="Liu T."/>
            <person name="Pan Y.S."/>
            <person name="Xia L.Y."/>
            <person name="Li J."/>
            <person name="Zhao F."/>
            <person name="Cao W.C."/>
        </authorList>
    </citation>
    <scope>NUCLEOTIDE SEQUENCE</scope>
    <source>
        <strain evidence="1">Rmic-2018</strain>
    </source>
</reference>
<sequence length="186" mass="21181">MFWENGTLGMSVSTLRLLFRNLRQLRSLPVLSRAVLLPSADYRRRPFPRSGPLRANTDSAAAARKDCRVSEEASAQPFAVRLGANEHSQAESIPLSLRRVPKSLASLAFPEPADWLVFACPKKAWTVVPRDGEEHRHRHRFWRSTVRWALWARKEEEEGMEVKRTTLPTTTNGEARAWHAACFGHI</sequence>